<evidence type="ECO:0000256" key="18">
    <source>
        <dbReference type="SAM" id="Phobius"/>
    </source>
</evidence>
<evidence type="ECO:0000256" key="7">
    <source>
        <dbReference type="ARBA" id="ARBA00022989"/>
    </source>
</evidence>
<evidence type="ECO:0000256" key="16">
    <source>
        <dbReference type="PIRSR" id="PIRSR000615-3"/>
    </source>
</evidence>
<evidence type="ECO:0000259" key="21">
    <source>
        <dbReference type="PROSITE" id="PS50835"/>
    </source>
</evidence>
<evidence type="ECO:0000256" key="4">
    <source>
        <dbReference type="ARBA" id="ARBA00022741"/>
    </source>
</evidence>
<evidence type="ECO:0000313" key="22">
    <source>
        <dbReference type="EMBL" id="AZQ04902.1"/>
    </source>
</evidence>
<feature type="transmembrane region" description="Helical" evidence="18">
    <location>
        <begin position="300"/>
        <end position="322"/>
    </location>
</feature>
<dbReference type="InterPro" id="IPR003599">
    <property type="entry name" value="Ig_sub"/>
</dbReference>
<feature type="domain" description="Ig-like" evidence="21">
    <location>
        <begin position="200"/>
        <end position="289"/>
    </location>
</feature>
<dbReference type="Gene3D" id="3.30.200.20">
    <property type="entry name" value="Phosphorylase Kinase, domain 1"/>
    <property type="match status" value="1"/>
</dbReference>
<dbReference type="PANTHER" id="PTHR24416:SF611">
    <property type="entry name" value="TYROSINE-PROTEIN KINASE TRANSMEMBRANE RECEPTOR ROR"/>
    <property type="match status" value="1"/>
</dbReference>
<name>A0A3S9KRA6_HYDVU</name>
<dbReference type="InterPro" id="IPR001245">
    <property type="entry name" value="Ser-Thr/Tyr_kinase_cat_dom"/>
</dbReference>
<keyword evidence="13" id="KW-0393">Immunoglobulin domain</keyword>
<dbReference type="SUPFAM" id="SSF48726">
    <property type="entry name" value="Immunoglobulin"/>
    <property type="match status" value="3"/>
</dbReference>
<gene>
    <name evidence="22" type="primary">FGFR-1</name>
</gene>
<evidence type="ECO:0000256" key="17">
    <source>
        <dbReference type="SAM" id="MobiDB-lite"/>
    </source>
</evidence>
<keyword evidence="11 22" id="KW-0675">Receptor</keyword>
<sequence length="752" mass="85902">MMLFLCLVSIFSVHAQDSKPIIKDIPDVYLALNQNYSISCETNVTWPITWSKVNGVVTNNNIGKLVIINMKASDAGVYTCKVQNPLNSMESSDKSFTLHYVDSLKWIEIPKSSEVIANQNFSWTASIISPSDKINFVWLKDGNIMEKIKSEENIEGAKYSSRLLFKNISIEDFGKYRVIVENMVISGVAYDMSLKVKSAPYVEIEDGTEIKVKEGESISITCLVNAYPIPFISWSKNETIISIEKRPISSKNEWRFKYVLPIKKLKKKNVFVCTGNNSIGSSFASIIVNVDVPATKDSTIAAVVAVSVFFLLVILFLVIFYFKYKDTLFIHLKPIAENGQFYTDLIVEEKKFSDLHELENNPHSIKENINISIRRNVRATIKQPNKDESGASKRLLPSIKREQQSQENHSARLGSLICQGKSVEFKHIVFDEILGSGEYGHVSGGRIIDEGDPNMCKDVSIKMLHDNASAETYRDMLNELRMMRRVSRHPNVISLIGWCITDQNLYVLEEYAPFGCLLTFLRTQRLLRLRQESLEELPSEDQIDEKTLLSFSWQIASGMKHLAGLQIVHRDLACRNIYLGHEKVCKISEYGLTRDIYAENVYRKNTGGQLPVRWMAYEAIFESLYTEKSDVWSFGILLWELISLGKIPYPEIIRTEELLDVLESGYHMENPGHISTDFYLLMNSCWNKAPENRPSFSSLVKKLAEFMNDKDEMHVNLNSFFKKELDNFLQDEEVSSPTTDFHKISPFDNLPV</sequence>
<feature type="domain" description="Ig-like" evidence="21">
    <location>
        <begin position="20"/>
        <end position="97"/>
    </location>
</feature>
<dbReference type="GO" id="GO:0004714">
    <property type="term" value="F:transmembrane receptor protein tyrosine kinase activity"/>
    <property type="evidence" value="ECO:0007669"/>
    <property type="project" value="TreeGrafter"/>
</dbReference>
<evidence type="ECO:0000256" key="11">
    <source>
        <dbReference type="ARBA" id="ARBA00023170"/>
    </source>
</evidence>
<feature type="region of interest" description="Disordered" evidence="17">
    <location>
        <begin position="382"/>
        <end position="407"/>
    </location>
</feature>
<keyword evidence="6 15" id="KW-0067">ATP-binding</keyword>
<proteinExistence type="evidence at transcript level"/>
<dbReference type="CDD" id="cd00192">
    <property type="entry name" value="PTKc"/>
    <property type="match status" value="1"/>
</dbReference>
<feature type="binding site" evidence="15">
    <location>
        <position position="575"/>
    </location>
    <ligand>
        <name>ATP</name>
        <dbReference type="ChEBI" id="CHEBI:30616"/>
    </ligand>
</feature>
<evidence type="ECO:0000256" key="2">
    <source>
        <dbReference type="ARBA" id="ARBA00022679"/>
    </source>
</evidence>
<dbReference type="InterPro" id="IPR008266">
    <property type="entry name" value="Tyr_kinase_AS"/>
</dbReference>
<feature type="signal peptide" evidence="19">
    <location>
        <begin position="1"/>
        <end position="15"/>
    </location>
</feature>
<dbReference type="InterPro" id="IPR000719">
    <property type="entry name" value="Prot_kinase_dom"/>
</dbReference>
<keyword evidence="16" id="KW-0460">Magnesium</keyword>
<keyword evidence="12" id="KW-0325">Glycoprotein</keyword>
<keyword evidence="4 15" id="KW-0547">Nucleotide-binding</keyword>
<evidence type="ECO:0000256" key="14">
    <source>
        <dbReference type="PIRSR" id="PIRSR000615-1"/>
    </source>
</evidence>
<feature type="binding site" evidence="16">
    <location>
        <position position="342"/>
    </location>
    <ligand>
        <name>Mg(2+)</name>
        <dbReference type="ChEBI" id="CHEBI:18420"/>
    </ligand>
</feature>
<evidence type="ECO:0000256" key="5">
    <source>
        <dbReference type="ARBA" id="ARBA00022777"/>
    </source>
</evidence>
<dbReference type="SMART" id="SM00219">
    <property type="entry name" value="TyrKc"/>
    <property type="match status" value="1"/>
</dbReference>
<evidence type="ECO:0000256" key="12">
    <source>
        <dbReference type="ARBA" id="ARBA00023180"/>
    </source>
</evidence>
<evidence type="ECO:0000256" key="9">
    <source>
        <dbReference type="ARBA" id="ARBA00023137"/>
    </source>
</evidence>
<keyword evidence="7 18" id="KW-1133">Transmembrane helix</keyword>
<dbReference type="SMART" id="SM00408">
    <property type="entry name" value="IGc2"/>
    <property type="match status" value="3"/>
</dbReference>
<dbReference type="GO" id="GO:0007169">
    <property type="term" value="P:cell surface receptor protein tyrosine kinase signaling pathway"/>
    <property type="evidence" value="ECO:0007669"/>
    <property type="project" value="TreeGrafter"/>
</dbReference>
<dbReference type="InterPro" id="IPR020635">
    <property type="entry name" value="Tyr_kinase_cat_dom"/>
</dbReference>
<dbReference type="GO" id="GO:0043235">
    <property type="term" value="C:receptor complex"/>
    <property type="evidence" value="ECO:0007669"/>
    <property type="project" value="TreeGrafter"/>
</dbReference>
<dbReference type="InterPro" id="IPR036179">
    <property type="entry name" value="Ig-like_dom_sf"/>
</dbReference>
<dbReference type="Gene3D" id="2.60.40.10">
    <property type="entry name" value="Immunoglobulins"/>
    <property type="match status" value="3"/>
</dbReference>
<evidence type="ECO:0000256" key="19">
    <source>
        <dbReference type="SAM" id="SignalP"/>
    </source>
</evidence>
<protein>
    <submittedName>
        <fullName evidence="22">Fibroblast growth factor receptor 1</fullName>
    </submittedName>
</protein>
<keyword evidence="5" id="KW-0418">Kinase</keyword>
<dbReference type="SMART" id="SM00409">
    <property type="entry name" value="IG"/>
    <property type="match status" value="3"/>
</dbReference>
<keyword evidence="10" id="KW-1015">Disulfide bond</keyword>
<dbReference type="InterPro" id="IPR050122">
    <property type="entry name" value="RTK"/>
</dbReference>
<dbReference type="SMR" id="A0A3S9KRA6"/>
<keyword evidence="3 18" id="KW-0812">Transmembrane</keyword>
<keyword evidence="9" id="KW-0829">Tyrosine-protein kinase</keyword>
<dbReference type="PANTHER" id="PTHR24416">
    <property type="entry name" value="TYROSINE-PROTEIN KINASE RECEPTOR"/>
    <property type="match status" value="1"/>
</dbReference>
<feature type="active site" description="Proton acceptor" evidence="14">
    <location>
        <position position="571"/>
    </location>
</feature>
<dbReference type="AlphaFoldDB" id="A0A3S9KRA6"/>
<dbReference type="InterPro" id="IPR013098">
    <property type="entry name" value="Ig_I-set"/>
</dbReference>
<dbReference type="Pfam" id="PF07679">
    <property type="entry name" value="I-set"/>
    <property type="match status" value="1"/>
</dbReference>
<dbReference type="PROSITE" id="PS50835">
    <property type="entry name" value="IG_LIKE"/>
    <property type="match status" value="2"/>
</dbReference>
<evidence type="ECO:0000256" key="13">
    <source>
        <dbReference type="ARBA" id="ARBA00023319"/>
    </source>
</evidence>
<feature type="domain" description="Protein kinase" evidence="20">
    <location>
        <begin position="428"/>
        <end position="707"/>
    </location>
</feature>
<evidence type="ECO:0000256" key="15">
    <source>
        <dbReference type="PIRSR" id="PIRSR000615-2"/>
    </source>
</evidence>
<dbReference type="PROSITE" id="PS50011">
    <property type="entry name" value="PROTEIN_KINASE_DOM"/>
    <property type="match status" value="1"/>
</dbReference>
<dbReference type="PROSITE" id="PS00109">
    <property type="entry name" value="PROTEIN_KINASE_TYR"/>
    <property type="match status" value="1"/>
</dbReference>
<dbReference type="Pfam" id="PF07714">
    <property type="entry name" value="PK_Tyr_Ser-Thr"/>
    <property type="match status" value="1"/>
</dbReference>
<feature type="binding site" evidence="15">
    <location>
        <position position="393"/>
    </location>
    <ligand>
        <name>ATP</name>
        <dbReference type="ChEBI" id="CHEBI:30616"/>
    </ligand>
</feature>
<dbReference type="InterPro" id="IPR003598">
    <property type="entry name" value="Ig_sub2"/>
</dbReference>
<dbReference type="Gene3D" id="1.10.510.10">
    <property type="entry name" value="Transferase(Phosphotransferase) domain 1"/>
    <property type="match status" value="1"/>
</dbReference>
<dbReference type="OrthoDB" id="6021523at2759"/>
<dbReference type="FunFam" id="1.10.510.10:FF:000554">
    <property type="entry name" value="Predicted protein"/>
    <property type="match status" value="1"/>
</dbReference>
<evidence type="ECO:0000256" key="6">
    <source>
        <dbReference type="ARBA" id="ARBA00022840"/>
    </source>
</evidence>
<dbReference type="InterPro" id="IPR013783">
    <property type="entry name" value="Ig-like_fold"/>
</dbReference>
<dbReference type="CDD" id="cd00096">
    <property type="entry name" value="Ig"/>
    <property type="match status" value="1"/>
</dbReference>
<dbReference type="PIRSF" id="PIRSF000615">
    <property type="entry name" value="TyrPK_CSF1-R"/>
    <property type="match status" value="1"/>
</dbReference>
<evidence type="ECO:0000256" key="1">
    <source>
        <dbReference type="ARBA" id="ARBA00004167"/>
    </source>
</evidence>
<comment type="subcellular location">
    <subcellularLocation>
        <location evidence="1">Membrane</location>
        <topology evidence="1">Single-pass membrane protein</topology>
    </subcellularLocation>
</comment>
<evidence type="ECO:0000259" key="20">
    <source>
        <dbReference type="PROSITE" id="PS50011"/>
    </source>
</evidence>
<keyword evidence="2" id="KW-0808">Transferase</keyword>
<evidence type="ECO:0000256" key="8">
    <source>
        <dbReference type="ARBA" id="ARBA00023136"/>
    </source>
</evidence>
<evidence type="ECO:0000256" key="3">
    <source>
        <dbReference type="ARBA" id="ARBA00022692"/>
    </source>
</evidence>
<accession>A0A3S9KRA6</accession>
<dbReference type="GO" id="GO:0005524">
    <property type="term" value="F:ATP binding"/>
    <property type="evidence" value="ECO:0007669"/>
    <property type="project" value="UniProtKB-KW"/>
</dbReference>
<reference evidence="22" key="1">
    <citation type="submission" date="2018-04" db="EMBL/GenBank/DDBJ databases">
        <title>Identification and isolation of FGFR-1 complete cds from Hydra vulgaris Ind-Pune.</title>
        <authorList>
            <person name="Turwankar A."/>
            <person name="Ghaskadbi S."/>
        </authorList>
    </citation>
    <scope>NUCLEOTIDE SEQUENCE</scope>
    <source>
        <strain evidence="22">Ind-Pune</strain>
    </source>
</reference>
<evidence type="ECO:0000256" key="10">
    <source>
        <dbReference type="ARBA" id="ARBA00023157"/>
    </source>
</evidence>
<dbReference type="PRINTS" id="PR00109">
    <property type="entry name" value="TYRKINASE"/>
</dbReference>
<keyword evidence="19" id="KW-0732">Signal</keyword>
<dbReference type="GO" id="GO:0046872">
    <property type="term" value="F:metal ion binding"/>
    <property type="evidence" value="ECO:0007669"/>
    <property type="project" value="UniProtKB-KW"/>
</dbReference>
<feature type="binding site" evidence="16">
    <location>
        <position position="576"/>
    </location>
    <ligand>
        <name>Mg(2+)</name>
        <dbReference type="ChEBI" id="CHEBI:18420"/>
    </ligand>
</feature>
<dbReference type="SUPFAM" id="SSF56112">
    <property type="entry name" value="Protein kinase-like (PK-like)"/>
    <property type="match status" value="1"/>
</dbReference>
<keyword evidence="16" id="KW-0479">Metal-binding</keyword>
<organism evidence="22">
    <name type="scientific">Hydra vulgaris</name>
    <name type="common">Hydra</name>
    <name type="synonym">Hydra attenuata</name>
    <dbReference type="NCBI Taxonomy" id="6087"/>
    <lineage>
        <taxon>Eukaryota</taxon>
        <taxon>Metazoa</taxon>
        <taxon>Cnidaria</taxon>
        <taxon>Hydrozoa</taxon>
        <taxon>Hydroidolina</taxon>
        <taxon>Anthoathecata</taxon>
        <taxon>Aplanulata</taxon>
        <taxon>Hydridae</taxon>
        <taxon>Hydra</taxon>
    </lineage>
</organism>
<dbReference type="InterPro" id="IPR007110">
    <property type="entry name" value="Ig-like_dom"/>
</dbReference>
<dbReference type="InterPro" id="IPR011009">
    <property type="entry name" value="Kinase-like_dom_sf"/>
</dbReference>
<feature type="chain" id="PRO_5019179420" evidence="19">
    <location>
        <begin position="16"/>
        <end position="752"/>
    </location>
</feature>
<keyword evidence="8 18" id="KW-0472">Membrane</keyword>
<dbReference type="EMBL" id="MH194568">
    <property type="protein sequence ID" value="AZQ04902.1"/>
    <property type="molecule type" value="mRNA"/>
</dbReference>
<dbReference type="GO" id="GO:0005886">
    <property type="term" value="C:plasma membrane"/>
    <property type="evidence" value="ECO:0007669"/>
    <property type="project" value="TreeGrafter"/>
</dbReference>